<dbReference type="GO" id="GO:0009231">
    <property type="term" value="P:riboflavin biosynthetic process"/>
    <property type="evidence" value="ECO:0007669"/>
    <property type="project" value="InterPro"/>
</dbReference>
<accession>A0A6P2BZ81</accession>
<dbReference type="SUPFAM" id="SSF53597">
    <property type="entry name" value="Dihydrofolate reductase-like"/>
    <property type="match status" value="1"/>
</dbReference>
<reference evidence="3 4" key="1">
    <citation type="submission" date="2018-11" db="EMBL/GenBank/DDBJ databases">
        <title>Trebonia kvetii gen.nov., sp.nov., a novel acidophilic actinobacterium, and proposal of the new actinobacterial family Treboniaceae fam. nov.</title>
        <authorList>
            <person name="Rapoport D."/>
            <person name="Sagova-Mareckova M."/>
            <person name="Sedlacek I."/>
            <person name="Provaznik J."/>
            <person name="Kralova S."/>
            <person name="Pavlinic D."/>
            <person name="Benes V."/>
            <person name="Kopecky J."/>
        </authorList>
    </citation>
    <scope>NUCLEOTIDE SEQUENCE [LARGE SCALE GENOMIC DNA]</scope>
    <source>
        <strain evidence="3 4">15Tr583</strain>
    </source>
</reference>
<feature type="region of interest" description="Disordered" evidence="1">
    <location>
        <begin position="82"/>
        <end position="116"/>
    </location>
</feature>
<name>A0A6P2BZ81_9ACTN</name>
<feature type="compositionally biased region" description="Low complexity" evidence="1">
    <location>
        <begin position="82"/>
        <end position="92"/>
    </location>
</feature>
<proteinExistence type="predicted"/>
<evidence type="ECO:0000259" key="2">
    <source>
        <dbReference type="Pfam" id="PF01872"/>
    </source>
</evidence>
<gene>
    <name evidence="3" type="ORF">EAS64_24365</name>
</gene>
<evidence type="ECO:0000256" key="1">
    <source>
        <dbReference type="SAM" id="MobiDB-lite"/>
    </source>
</evidence>
<keyword evidence="4" id="KW-1185">Reference proteome</keyword>
<dbReference type="OrthoDB" id="5243299at2"/>
<evidence type="ECO:0000313" key="3">
    <source>
        <dbReference type="EMBL" id="TVZ03516.1"/>
    </source>
</evidence>
<feature type="domain" description="Bacterial bifunctional deaminase-reductase C-terminal" evidence="2">
    <location>
        <begin position="17"/>
        <end position="80"/>
    </location>
</feature>
<protein>
    <recommendedName>
        <fullName evidence="2">Bacterial bifunctional deaminase-reductase C-terminal domain-containing protein</fullName>
    </recommendedName>
</protein>
<dbReference type="Gene3D" id="3.40.430.10">
    <property type="entry name" value="Dihydrofolate Reductase, subunit A"/>
    <property type="match status" value="1"/>
</dbReference>
<dbReference type="Proteomes" id="UP000460272">
    <property type="component" value="Unassembled WGS sequence"/>
</dbReference>
<organism evidence="3 4">
    <name type="scientific">Trebonia kvetii</name>
    <dbReference type="NCBI Taxonomy" id="2480626"/>
    <lineage>
        <taxon>Bacteria</taxon>
        <taxon>Bacillati</taxon>
        <taxon>Actinomycetota</taxon>
        <taxon>Actinomycetes</taxon>
        <taxon>Streptosporangiales</taxon>
        <taxon>Treboniaceae</taxon>
        <taxon>Trebonia</taxon>
    </lineage>
</organism>
<dbReference type="Pfam" id="PF01872">
    <property type="entry name" value="RibD_C"/>
    <property type="match status" value="1"/>
</dbReference>
<sequence>MGPLSCTSRSGHRRERDVDLTAAIGALAAWGFAQILAEGGPSLNAQLAAAGLIDEVCLTVSPLLAFGDASGSWPGPAFRAARSGASARSVSRTDYCSSAPARPRPAHPGPAGVPPA</sequence>
<feature type="compositionally biased region" description="Pro residues" evidence="1">
    <location>
        <begin position="102"/>
        <end position="116"/>
    </location>
</feature>
<comment type="caution">
    <text evidence="3">The sequence shown here is derived from an EMBL/GenBank/DDBJ whole genome shotgun (WGS) entry which is preliminary data.</text>
</comment>
<dbReference type="InterPro" id="IPR002734">
    <property type="entry name" value="RibDG_C"/>
</dbReference>
<dbReference type="GO" id="GO:0008703">
    <property type="term" value="F:5-amino-6-(5-phosphoribosylamino)uracil reductase activity"/>
    <property type="evidence" value="ECO:0007669"/>
    <property type="project" value="InterPro"/>
</dbReference>
<evidence type="ECO:0000313" key="4">
    <source>
        <dbReference type="Proteomes" id="UP000460272"/>
    </source>
</evidence>
<dbReference type="InterPro" id="IPR024072">
    <property type="entry name" value="DHFR-like_dom_sf"/>
</dbReference>
<dbReference type="AlphaFoldDB" id="A0A6P2BZ81"/>
<dbReference type="EMBL" id="RPFW01000004">
    <property type="protein sequence ID" value="TVZ03516.1"/>
    <property type="molecule type" value="Genomic_DNA"/>
</dbReference>